<evidence type="ECO:0000313" key="1">
    <source>
        <dbReference type="EMBL" id="SJZ96996.1"/>
    </source>
</evidence>
<dbReference type="PROSITE" id="PS51257">
    <property type="entry name" value="PROKAR_LIPOPROTEIN"/>
    <property type="match status" value="1"/>
</dbReference>
<reference evidence="2" key="1">
    <citation type="submission" date="2017-02" db="EMBL/GenBank/DDBJ databases">
        <authorList>
            <person name="Varghese N."/>
            <person name="Submissions S."/>
        </authorList>
    </citation>
    <scope>NUCLEOTIDE SEQUENCE [LARGE SCALE GENOMIC DNA]</scope>
    <source>
        <strain evidence="2">ATCC BAA-34</strain>
    </source>
</reference>
<dbReference type="STRING" id="115783.SAMN02745119_02180"/>
<accession>A0A1T4Q096</accession>
<keyword evidence="2" id="KW-1185">Reference proteome</keyword>
<name>A0A1T4Q096_9BACT</name>
<dbReference type="Pfam" id="PF04390">
    <property type="entry name" value="LptE"/>
    <property type="match status" value="1"/>
</dbReference>
<dbReference type="GO" id="GO:0019867">
    <property type="term" value="C:outer membrane"/>
    <property type="evidence" value="ECO:0007669"/>
    <property type="project" value="InterPro"/>
</dbReference>
<gene>
    <name evidence="1" type="ORF">SAMN02745119_02180</name>
</gene>
<protein>
    <submittedName>
        <fullName evidence="1">Lipopolysaccharide-assembly</fullName>
    </submittedName>
</protein>
<evidence type="ECO:0000313" key="2">
    <source>
        <dbReference type="Proteomes" id="UP000190102"/>
    </source>
</evidence>
<organism evidence="1 2">
    <name type="scientific">Trichlorobacter thiogenes</name>
    <dbReference type="NCBI Taxonomy" id="115783"/>
    <lineage>
        <taxon>Bacteria</taxon>
        <taxon>Pseudomonadati</taxon>
        <taxon>Thermodesulfobacteriota</taxon>
        <taxon>Desulfuromonadia</taxon>
        <taxon>Geobacterales</taxon>
        <taxon>Geobacteraceae</taxon>
        <taxon>Trichlorobacter</taxon>
    </lineage>
</organism>
<dbReference type="InterPro" id="IPR007485">
    <property type="entry name" value="LPS_assembly_LptE"/>
</dbReference>
<dbReference type="AlphaFoldDB" id="A0A1T4Q096"/>
<dbReference type="GO" id="GO:0043165">
    <property type="term" value="P:Gram-negative-bacterium-type cell outer membrane assembly"/>
    <property type="evidence" value="ECO:0007669"/>
    <property type="project" value="InterPro"/>
</dbReference>
<dbReference type="Proteomes" id="UP000190102">
    <property type="component" value="Unassembled WGS sequence"/>
</dbReference>
<sequence length="180" mass="19725">MLSANIRRYWLGAFLLLSFMLAAGCGYRFTADSGTRLPAGQTVWVPFFKNATVYANGSVALKRAIFDQFAEQRNILPAATAEQADLILEGTLSGYGASVVSYSAADTAKEYRLTITADITVRKRGAAKDSKPLWKGSLSAWQDYPVATTVELQRSSEDAALTAASRKLAQQLIWNLEQQY</sequence>
<dbReference type="EMBL" id="FUWR01000011">
    <property type="protein sequence ID" value="SJZ96996.1"/>
    <property type="molecule type" value="Genomic_DNA"/>
</dbReference>
<proteinExistence type="predicted"/>
<dbReference type="Gene3D" id="3.30.160.150">
    <property type="entry name" value="Lipoprotein like domain"/>
    <property type="match status" value="1"/>
</dbReference>